<sequence length="117" mass="13029">HIQTELRDAVAIRTACHRLQLEDPVHGTTKLFSGRETGLAVKLPGWRYAVVCDLDSGQLKYDNYQGHWGEQQELDRFLQAYAIEKARLEARKNGHSVTEQPLSDGSVKLTIQVGGAA</sequence>
<proteinExistence type="predicted"/>
<name>X0UI14_9ZZZZ</name>
<gene>
    <name evidence="1" type="ORF">S01H1_29163</name>
</gene>
<feature type="non-terminal residue" evidence="1">
    <location>
        <position position="1"/>
    </location>
</feature>
<dbReference type="AlphaFoldDB" id="X0UI14"/>
<reference evidence="1" key="1">
    <citation type="journal article" date="2014" name="Front. Microbiol.">
        <title>High frequency of phylogenetically diverse reductive dehalogenase-homologous genes in deep subseafloor sedimentary metagenomes.</title>
        <authorList>
            <person name="Kawai M."/>
            <person name="Futagami T."/>
            <person name="Toyoda A."/>
            <person name="Takaki Y."/>
            <person name="Nishi S."/>
            <person name="Hori S."/>
            <person name="Arai W."/>
            <person name="Tsubouchi T."/>
            <person name="Morono Y."/>
            <person name="Uchiyama I."/>
            <person name="Ito T."/>
            <person name="Fujiyama A."/>
            <person name="Inagaki F."/>
            <person name="Takami H."/>
        </authorList>
    </citation>
    <scope>NUCLEOTIDE SEQUENCE</scope>
    <source>
        <strain evidence="1">Expedition CK06-06</strain>
    </source>
</reference>
<protein>
    <recommendedName>
        <fullName evidence="2">DUF1257 domain-containing protein</fullName>
    </recommendedName>
</protein>
<dbReference type="EMBL" id="BARS01017867">
    <property type="protein sequence ID" value="GAF88160.1"/>
    <property type="molecule type" value="Genomic_DNA"/>
</dbReference>
<evidence type="ECO:0008006" key="2">
    <source>
        <dbReference type="Google" id="ProtNLM"/>
    </source>
</evidence>
<organism evidence="1">
    <name type="scientific">marine sediment metagenome</name>
    <dbReference type="NCBI Taxonomy" id="412755"/>
    <lineage>
        <taxon>unclassified sequences</taxon>
        <taxon>metagenomes</taxon>
        <taxon>ecological metagenomes</taxon>
    </lineage>
</organism>
<accession>X0UI14</accession>
<comment type="caution">
    <text evidence="1">The sequence shown here is derived from an EMBL/GenBank/DDBJ whole genome shotgun (WGS) entry which is preliminary data.</text>
</comment>
<evidence type="ECO:0000313" key="1">
    <source>
        <dbReference type="EMBL" id="GAF88160.1"/>
    </source>
</evidence>